<name>A0A0J9XJ11_GEOCN</name>
<evidence type="ECO:0000256" key="1">
    <source>
        <dbReference type="ARBA" id="ARBA00004342"/>
    </source>
</evidence>
<evidence type="ECO:0000256" key="2">
    <source>
        <dbReference type="ARBA" id="ARBA00010142"/>
    </source>
</evidence>
<dbReference type="GO" id="GO:0005886">
    <property type="term" value="C:plasma membrane"/>
    <property type="evidence" value="ECO:0007669"/>
    <property type="project" value="UniProtKB-SubCell"/>
</dbReference>
<evidence type="ECO:0000256" key="3">
    <source>
        <dbReference type="ARBA" id="ARBA00022475"/>
    </source>
</evidence>
<dbReference type="SMART" id="SM00173">
    <property type="entry name" value="RAS"/>
    <property type="match status" value="1"/>
</dbReference>
<keyword evidence="7" id="KW-0472">Membrane</keyword>
<dbReference type="InterPro" id="IPR027417">
    <property type="entry name" value="P-loop_NTPase"/>
</dbReference>
<keyword evidence="4" id="KW-0488">Methylation</keyword>
<comment type="subcellular location">
    <subcellularLocation>
        <location evidence="1">Cell membrane</location>
        <topology evidence="1">Lipid-anchor</topology>
        <orientation evidence="1">Cytoplasmic side</orientation>
    </subcellularLocation>
</comment>
<keyword evidence="9" id="KW-0636">Prenylation</keyword>
<dbReference type="Proteomes" id="UP000242525">
    <property type="component" value="Unassembled WGS sequence"/>
</dbReference>
<dbReference type="EMBL" id="CCBN010000023">
    <property type="protein sequence ID" value="CDO57606.1"/>
    <property type="molecule type" value="Genomic_DNA"/>
</dbReference>
<dbReference type="GO" id="GO:0005525">
    <property type="term" value="F:GTP binding"/>
    <property type="evidence" value="ECO:0007669"/>
    <property type="project" value="UniProtKB-KW"/>
</dbReference>
<dbReference type="Pfam" id="PF00071">
    <property type="entry name" value="Ras"/>
    <property type="match status" value="1"/>
</dbReference>
<dbReference type="PROSITE" id="PS51420">
    <property type="entry name" value="RHO"/>
    <property type="match status" value="1"/>
</dbReference>
<keyword evidence="5" id="KW-0547">Nucleotide-binding</keyword>
<feature type="compositionally biased region" description="Low complexity" evidence="10">
    <location>
        <begin position="62"/>
        <end position="77"/>
    </location>
</feature>
<evidence type="ECO:0000313" key="12">
    <source>
        <dbReference type="Proteomes" id="UP000242525"/>
    </source>
</evidence>
<evidence type="ECO:0000256" key="6">
    <source>
        <dbReference type="ARBA" id="ARBA00023134"/>
    </source>
</evidence>
<feature type="region of interest" description="Disordered" evidence="10">
    <location>
        <begin position="289"/>
        <end position="338"/>
    </location>
</feature>
<keyword evidence="6" id="KW-0342">GTP-binding</keyword>
<dbReference type="OrthoDB" id="8830751at2759"/>
<dbReference type="PANTHER" id="PTHR24072">
    <property type="entry name" value="RHO FAMILY GTPASE"/>
    <property type="match status" value="1"/>
</dbReference>
<proteinExistence type="inferred from homology"/>
<dbReference type="Gene3D" id="3.40.50.300">
    <property type="entry name" value="P-loop containing nucleotide triphosphate hydrolases"/>
    <property type="match status" value="1"/>
</dbReference>
<dbReference type="PROSITE" id="PS51419">
    <property type="entry name" value="RAB"/>
    <property type="match status" value="1"/>
</dbReference>
<keyword evidence="3" id="KW-1003">Cell membrane</keyword>
<dbReference type="NCBIfam" id="TIGR00231">
    <property type="entry name" value="small_GTP"/>
    <property type="match status" value="1"/>
</dbReference>
<dbReference type="InterPro" id="IPR005225">
    <property type="entry name" value="Small_GTP-bd"/>
</dbReference>
<dbReference type="PROSITE" id="PS51421">
    <property type="entry name" value="RAS"/>
    <property type="match status" value="1"/>
</dbReference>
<accession>A0A0J9XJ11</accession>
<evidence type="ECO:0000256" key="4">
    <source>
        <dbReference type="ARBA" id="ARBA00022481"/>
    </source>
</evidence>
<dbReference type="SMART" id="SM00175">
    <property type="entry name" value="RAB"/>
    <property type="match status" value="1"/>
</dbReference>
<evidence type="ECO:0000256" key="9">
    <source>
        <dbReference type="ARBA" id="ARBA00023289"/>
    </source>
</evidence>
<protein>
    <submittedName>
        <fullName evidence="11">Similar to Saccharomyces cerevisiae YNL180C RHO5 Non-essential small GTPase of the Rho/Rac subfamily of Ras-like proteins</fullName>
    </submittedName>
</protein>
<dbReference type="STRING" id="1173061.A0A0J9XJ11"/>
<dbReference type="SMART" id="SM00176">
    <property type="entry name" value="RAN"/>
    <property type="match status" value="1"/>
</dbReference>
<evidence type="ECO:0000256" key="10">
    <source>
        <dbReference type="SAM" id="MobiDB-lite"/>
    </source>
</evidence>
<organism evidence="11 12">
    <name type="scientific">Geotrichum candidum</name>
    <name type="common">Oospora lactis</name>
    <name type="synonym">Dipodascus geotrichum</name>
    <dbReference type="NCBI Taxonomy" id="1173061"/>
    <lineage>
        <taxon>Eukaryota</taxon>
        <taxon>Fungi</taxon>
        <taxon>Dikarya</taxon>
        <taxon>Ascomycota</taxon>
        <taxon>Saccharomycotina</taxon>
        <taxon>Dipodascomycetes</taxon>
        <taxon>Dipodascales</taxon>
        <taxon>Dipodascaceae</taxon>
        <taxon>Geotrichum</taxon>
    </lineage>
</organism>
<dbReference type="GO" id="GO:0003924">
    <property type="term" value="F:GTPase activity"/>
    <property type="evidence" value="ECO:0007669"/>
    <property type="project" value="InterPro"/>
</dbReference>
<dbReference type="AlphaFoldDB" id="A0A0J9XJ11"/>
<feature type="compositionally biased region" description="Basic and acidic residues" evidence="10">
    <location>
        <begin position="78"/>
        <end position="92"/>
    </location>
</feature>
<feature type="compositionally biased region" description="Low complexity" evidence="10">
    <location>
        <begin position="1"/>
        <end position="42"/>
    </location>
</feature>
<dbReference type="FunFam" id="3.40.50.300:FF:000983">
    <property type="entry name" value="Rho family GTPase"/>
    <property type="match status" value="1"/>
</dbReference>
<keyword evidence="12" id="KW-1185">Reference proteome</keyword>
<evidence type="ECO:0000256" key="5">
    <source>
        <dbReference type="ARBA" id="ARBA00022741"/>
    </source>
</evidence>
<feature type="region of interest" description="Disordered" evidence="10">
    <location>
        <begin position="1"/>
        <end position="104"/>
    </location>
</feature>
<keyword evidence="8" id="KW-0449">Lipoprotein</keyword>
<dbReference type="InterPro" id="IPR001806">
    <property type="entry name" value="Small_GTPase"/>
</dbReference>
<evidence type="ECO:0000256" key="7">
    <source>
        <dbReference type="ARBA" id="ARBA00023136"/>
    </source>
</evidence>
<dbReference type="PRINTS" id="PR00449">
    <property type="entry name" value="RASTRNSFRMNG"/>
</dbReference>
<comment type="caution">
    <text evidence="11">The sequence shown here is derived from an EMBL/GenBank/DDBJ whole genome shotgun (WGS) entry which is preliminary data.</text>
</comment>
<reference evidence="11" key="1">
    <citation type="submission" date="2014-03" db="EMBL/GenBank/DDBJ databases">
        <authorList>
            <person name="Casaregola S."/>
        </authorList>
    </citation>
    <scope>NUCLEOTIDE SEQUENCE [LARGE SCALE GENOMIC DNA]</scope>
    <source>
        <strain evidence="11">CLIB 918</strain>
    </source>
</reference>
<gene>
    <name evidence="11" type="ORF">BN980_GECA23s00780g</name>
</gene>
<dbReference type="SMART" id="SM00174">
    <property type="entry name" value="RHO"/>
    <property type="match status" value="1"/>
</dbReference>
<comment type="similarity">
    <text evidence="2">Belongs to the small GTPase superfamily. Rho family.</text>
</comment>
<evidence type="ECO:0000256" key="8">
    <source>
        <dbReference type="ARBA" id="ARBA00023288"/>
    </source>
</evidence>
<dbReference type="GO" id="GO:0007264">
    <property type="term" value="P:small GTPase-mediated signal transduction"/>
    <property type="evidence" value="ECO:0007669"/>
    <property type="project" value="InterPro"/>
</dbReference>
<feature type="compositionally biased region" description="Basic residues" evidence="10">
    <location>
        <begin position="325"/>
        <end position="338"/>
    </location>
</feature>
<dbReference type="SUPFAM" id="SSF52540">
    <property type="entry name" value="P-loop containing nucleoside triphosphate hydrolases"/>
    <property type="match status" value="1"/>
</dbReference>
<dbReference type="InterPro" id="IPR003578">
    <property type="entry name" value="Small_GTPase_Rho"/>
</dbReference>
<sequence>MQRNEATSQPPGSSSPSYYTSNPANQNSISSPISISSSSSVESIHDSFQDQSLRGVPESDLNKQSLKTSSQQQQQLQEKQRANDNAQQHEKQSPLSKQELLSKEPVVEQRPDYQVKVVCVGDGACGKTCLMLTYTYGAFPNTYIPTVFENYLTTVKAPNGKLIELALWDTAGQEEYDRLRVLSYPEVNVLLVCFAIDSPTSLDNVVDKWVPEVSHFCPDIPFLLVGLKSDLRNPDASVRTLITPEQGKMTAKQIGAVEYIECSAKLSQNIAYVFNTAISVVLADELAPPPAPPPEEPKAKPAPVRPAASVKKTKKPEIISSSPGKPKKKKKRSRCIIL</sequence>
<evidence type="ECO:0000313" key="11">
    <source>
        <dbReference type="EMBL" id="CDO57606.1"/>
    </source>
</evidence>